<name>A0A9P1FPP1_9DINO</name>
<keyword evidence="5" id="KW-1185">Reference proteome</keyword>
<reference evidence="4" key="2">
    <citation type="submission" date="2024-04" db="EMBL/GenBank/DDBJ databases">
        <authorList>
            <person name="Chen Y."/>
            <person name="Shah S."/>
            <person name="Dougan E. K."/>
            <person name="Thang M."/>
            <person name="Chan C."/>
        </authorList>
    </citation>
    <scope>NUCLEOTIDE SEQUENCE [LARGE SCALE GENOMIC DNA]</scope>
</reference>
<feature type="compositionally biased region" description="Basic and acidic residues" evidence="2">
    <location>
        <begin position="395"/>
        <end position="405"/>
    </location>
</feature>
<feature type="non-terminal residue" evidence="3">
    <location>
        <position position="1"/>
    </location>
</feature>
<evidence type="ECO:0000256" key="1">
    <source>
        <dbReference type="SAM" id="Coils"/>
    </source>
</evidence>
<feature type="coiled-coil region" evidence="1">
    <location>
        <begin position="221"/>
        <end position="252"/>
    </location>
</feature>
<feature type="compositionally biased region" description="Low complexity" evidence="2">
    <location>
        <begin position="293"/>
        <end position="306"/>
    </location>
</feature>
<dbReference type="EMBL" id="CAMXCT020000820">
    <property type="protein sequence ID" value="CAL1136991.1"/>
    <property type="molecule type" value="Genomic_DNA"/>
</dbReference>
<feature type="compositionally biased region" description="Low complexity" evidence="2">
    <location>
        <begin position="1"/>
        <end position="15"/>
    </location>
</feature>
<organism evidence="3">
    <name type="scientific">Cladocopium goreaui</name>
    <dbReference type="NCBI Taxonomy" id="2562237"/>
    <lineage>
        <taxon>Eukaryota</taxon>
        <taxon>Sar</taxon>
        <taxon>Alveolata</taxon>
        <taxon>Dinophyceae</taxon>
        <taxon>Suessiales</taxon>
        <taxon>Symbiodiniaceae</taxon>
        <taxon>Cladocopium</taxon>
    </lineage>
</organism>
<feature type="compositionally biased region" description="Acidic residues" evidence="2">
    <location>
        <begin position="338"/>
        <end position="349"/>
    </location>
</feature>
<dbReference type="Proteomes" id="UP001152797">
    <property type="component" value="Unassembled WGS sequence"/>
</dbReference>
<evidence type="ECO:0000313" key="5">
    <source>
        <dbReference type="Proteomes" id="UP001152797"/>
    </source>
</evidence>
<sequence>MPPSASTRFRSATAAVQGRTVGSKRRQSQVATPSITTLVPDVLQSAGPRMTVAAKRNIFMHARSYLQGQSHMKDIHQRKLLVQSVVEGTRLHQKQGDTVTTLQENVAEQQERRKAEEKELEAQRLLEEAAKEEVVEVLEVEYHAANSTLTSVGFLHSQVAKLETLAKSYKDESLIATAVSSAQNCVSLLMTLKSKISDDEDMLQYIREARFSADELSVSLLHDLQGEIAKMREALQSAKETARAESVESEQQKDVLQMVGSIYEDMLKLQVSAFGTASGPLGRESEEVEAAETEVPTEQAVPQDAAPAEDAEDATASAAEASETLETLEAVSATAEGPAEEEGAPEQDTSECGGDAGTSTVSTALPALGAFAMQEDAQPDDPQLEDPQPEDPQLEDLHPEAERSELPQLAGSHTADAGKRPSQASEGVKVADAPVPLPKIGSTEVVDSALATAEPQTPRDATMLPCAAAPPATVPEGAVPEGAAAVRKARKKRLIMAPKVRLPPLAALNRKNTGDLDWNMEHLNEAEMKLLTSVLAEDGVHHSQSVVVSPKKERLWKEVWGLEDARHTRFTSAPAPPFPVCPPVPEVLEEAPESTVEATVEAVVKPRKVRTLTDLWDWSDWSWDLRYGSCKK</sequence>
<evidence type="ECO:0000313" key="4">
    <source>
        <dbReference type="EMBL" id="CAL1136991.1"/>
    </source>
</evidence>
<dbReference type="AlphaFoldDB" id="A0A9P1FPP1"/>
<feature type="compositionally biased region" description="Low complexity" evidence="2">
    <location>
        <begin position="314"/>
        <end position="337"/>
    </location>
</feature>
<feature type="region of interest" description="Disordered" evidence="2">
    <location>
        <begin position="278"/>
        <end position="361"/>
    </location>
</feature>
<feature type="compositionally biased region" description="Acidic residues" evidence="2">
    <location>
        <begin position="377"/>
        <end position="394"/>
    </location>
</feature>
<feature type="region of interest" description="Disordered" evidence="2">
    <location>
        <begin position="376"/>
        <end position="435"/>
    </location>
</feature>
<gene>
    <name evidence="3" type="ORF">C1SCF055_LOCUS11217</name>
</gene>
<dbReference type="EMBL" id="CAMXCT010000820">
    <property type="protein sequence ID" value="CAI3983616.1"/>
    <property type="molecule type" value="Genomic_DNA"/>
</dbReference>
<reference evidence="3" key="1">
    <citation type="submission" date="2022-10" db="EMBL/GenBank/DDBJ databases">
        <authorList>
            <person name="Chen Y."/>
            <person name="Dougan E. K."/>
            <person name="Chan C."/>
            <person name="Rhodes N."/>
            <person name="Thang M."/>
        </authorList>
    </citation>
    <scope>NUCLEOTIDE SEQUENCE</scope>
</reference>
<proteinExistence type="predicted"/>
<comment type="caution">
    <text evidence="3">The sequence shown here is derived from an EMBL/GenBank/DDBJ whole genome shotgun (WGS) entry which is preliminary data.</text>
</comment>
<protein>
    <submittedName>
        <fullName evidence="3">Uncharacterized protein</fullName>
    </submittedName>
</protein>
<dbReference type="OrthoDB" id="432542at2759"/>
<feature type="region of interest" description="Disordered" evidence="2">
    <location>
        <begin position="1"/>
        <end position="29"/>
    </location>
</feature>
<evidence type="ECO:0000256" key="2">
    <source>
        <dbReference type="SAM" id="MobiDB-lite"/>
    </source>
</evidence>
<dbReference type="EMBL" id="CAMXCT030000820">
    <property type="protein sequence ID" value="CAL4770928.1"/>
    <property type="molecule type" value="Genomic_DNA"/>
</dbReference>
<keyword evidence="1" id="KW-0175">Coiled coil</keyword>
<feature type="coiled-coil region" evidence="1">
    <location>
        <begin position="99"/>
        <end position="135"/>
    </location>
</feature>
<evidence type="ECO:0000313" key="3">
    <source>
        <dbReference type="EMBL" id="CAI3983616.1"/>
    </source>
</evidence>
<accession>A0A9P1FPP1</accession>